<evidence type="ECO:0000256" key="5">
    <source>
        <dbReference type="SAM" id="SignalP"/>
    </source>
</evidence>
<feature type="domain" description="Calx-beta" evidence="6">
    <location>
        <begin position="660"/>
        <end position="761"/>
    </location>
</feature>
<gene>
    <name evidence="7" type="ORF">HHL09_20925</name>
</gene>
<evidence type="ECO:0000256" key="1">
    <source>
        <dbReference type="ARBA" id="ARBA00022729"/>
    </source>
</evidence>
<feature type="chain" id="PRO_5032498065" evidence="5">
    <location>
        <begin position="19"/>
        <end position="960"/>
    </location>
</feature>
<dbReference type="InterPro" id="IPR038081">
    <property type="entry name" value="CalX-like_sf"/>
</dbReference>
<dbReference type="InterPro" id="IPR003644">
    <property type="entry name" value="Calx_beta"/>
</dbReference>
<sequence>MKYHLGTLALLLPASAFAAPVELGRESFEGTPGSIGYTSSYTYDDGTSVTPICASVLNNGTRIKGPRTIAGGDGNRMFTAVRVNRVSAQVGDNAPGPLTLTTTAFPITGKINNSVKLLLSAPGDFVSGATDLNVYDFTDPTVNHERIRIEASIDGGAFTTLGQYSPSSATNGSLIYDADFDGLGGGTVPVGVPASLDATFQEASFSIPSGNSVQVRLTFFTNGSAEYVCFDNIRIFGETAATNPPAIGNVSVTPLSYAEGSGAQLIAPGLTLSDGDSSTLPSATVSISQNYLASEDVLTATPSGSIVAGDISYAGGVLTINRVATLADYQAVLASVRYQNTNTVNPSTATRHVTFATTDGTNTSNAPIRQISVVDLVPVQEMPFTESFETDGRGTRYSVLGGFSSGNSLFTRLVPTTAVPGTDGANVFAAERTQTDAEPLEAVTAHVNTANYTNLKLNLLAATQGGSVFEQLDDFLLIQTSVDGGAWETKYAFRSTAGASGNLALDTDLNGTGDGTALTSSFQDFSFDLPSATTLGVRIVAATDGNGERILFDNLRVTGDLYSYSIADASAQEDAGTISFDVTRSGSTSGGSSVNYSLTAGTASGGTDYQQVAGILTFEDGVSTLPVVVTITNDSTVELDETFTVNLDNPSPGIITDAEATGTILNDDSSVISLAGGTVAEGDSSAVNLPFTVSLTNPVDTAVTVSRQTLATGTAAAGTDFTALGAATLTIPAGQTTASFDVAVTGDNDVESDETVVASLSDLSASGRSVSLGTVEATGTITDDDPLLVAGNGSLAVKIGVSGKLKISDLLALTSIVEGRAVSLVSVQNLPTAQGGTVTIVDGWIYYQPPAGFSGADSFTFTITDGVQTVTGTVGIAASAESGASFNIVGQFTQGDDRLIVCLGISGRTYLLQTSEDLAVWTNSGSPQVCPANGAMLFTDVGPLPETRYYRVIEAQLPPP</sequence>
<dbReference type="Pfam" id="PF03160">
    <property type="entry name" value="Calx-beta"/>
    <property type="match status" value="2"/>
</dbReference>
<feature type="domain" description="Calx-beta" evidence="6">
    <location>
        <begin position="557"/>
        <end position="648"/>
    </location>
</feature>
<dbReference type="GO" id="GO:0016020">
    <property type="term" value="C:membrane"/>
    <property type="evidence" value="ECO:0007669"/>
    <property type="project" value="InterPro"/>
</dbReference>
<dbReference type="EMBL" id="CP051774">
    <property type="protein sequence ID" value="QJE98143.1"/>
    <property type="molecule type" value="Genomic_DNA"/>
</dbReference>
<dbReference type="Pfam" id="PF17963">
    <property type="entry name" value="Big_9"/>
    <property type="match status" value="1"/>
</dbReference>
<dbReference type="SUPFAM" id="SSF141072">
    <property type="entry name" value="CalX-like"/>
    <property type="match status" value="2"/>
</dbReference>
<dbReference type="RefSeq" id="WP_169456602.1">
    <property type="nucleotide sequence ID" value="NZ_CP051774.1"/>
</dbReference>
<evidence type="ECO:0000256" key="2">
    <source>
        <dbReference type="ARBA" id="ARBA00022737"/>
    </source>
</evidence>
<reference evidence="7 8" key="1">
    <citation type="submission" date="2020-04" db="EMBL/GenBank/DDBJ databases">
        <title>Luteolibacter sp. G-1-1-1 isolated from soil.</title>
        <authorList>
            <person name="Dahal R.H."/>
        </authorList>
    </citation>
    <scope>NUCLEOTIDE SEQUENCE [LARGE SCALE GENOMIC DNA]</scope>
    <source>
        <strain evidence="7 8">G-1-1-1</strain>
    </source>
</reference>
<proteinExistence type="predicted"/>
<dbReference type="AlphaFoldDB" id="A0A858RQE2"/>
<keyword evidence="8" id="KW-1185">Reference proteome</keyword>
<accession>A0A858RQE2</accession>
<keyword evidence="1 5" id="KW-0732">Signal</keyword>
<protein>
    <submittedName>
        <fullName evidence="7">Cadherin-like domain-containing protein</fullName>
    </submittedName>
</protein>
<dbReference type="SMART" id="SM00237">
    <property type="entry name" value="Calx_beta"/>
    <property type="match status" value="2"/>
</dbReference>
<dbReference type="PANTHER" id="PTHR11878:SF65">
    <property type="entry name" value="NA_CA-EXCHANGE PROTEIN, ISOFORM G"/>
    <property type="match status" value="1"/>
</dbReference>
<keyword evidence="4" id="KW-0813">Transport</keyword>
<keyword evidence="4" id="KW-0406">Ion transport</keyword>
<dbReference type="Gene3D" id="2.60.40.3440">
    <property type="match status" value="1"/>
</dbReference>
<dbReference type="InterPro" id="IPR051171">
    <property type="entry name" value="CaCA"/>
</dbReference>
<evidence type="ECO:0000313" key="8">
    <source>
        <dbReference type="Proteomes" id="UP000501812"/>
    </source>
</evidence>
<evidence type="ECO:0000259" key="6">
    <source>
        <dbReference type="SMART" id="SM00237"/>
    </source>
</evidence>
<dbReference type="GO" id="GO:0007154">
    <property type="term" value="P:cell communication"/>
    <property type="evidence" value="ECO:0007669"/>
    <property type="project" value="InterPro"/>
</dbReference>
<name>A0A858RQE2_9BACT</name>
<dbReference type="Proteomes" id="UP000501812">
    <property type="component" value="Chromosome"/>
</dbReference>
<evidence type="ECO:0000256" key="4">
    <source>
        <dbReference type="ARBA" id="ARBA00023065"/>
    </source>
</evidence>
<keyword evidence="2" id="KW-0677">Repeat</keyword>
<evidence type="ECO:0000256" key="3">
    <source>
        <dbReference type="ARBA" id="ARBA00022837"/>
    </source>
</evidence>
<organism evidence="7 8">
    <name type="scientific">Luteolibacter luteus</name>
    <dbReference type="NCBI Taxonomy" id="2728835"/>
    <lineage>
        <taxon>Bacteria</taxon>
        <taxon>Pseudomonadati</taxon>
        <taxon>Verrucomicrobiota</taxon>
        <taxon>Verrucomicrobiia</taxon>
        <taxon>Verrucomicrobiales</taxon>
        <taxon>Verrucomicrobiaceae</taxon>
        <taxon>Luteolibacter</taxon>
    </lineage>
</organism>
<evidence type="ECO:0000313" key="7">
    <source>
        <dbReference type="EMBL" id="QJE98143.1"/>
    </source>
</evidence>
<feature type="signal peptide" evidence="5">
    <location>
        <begin position="1"/>
        <end position="18"/>
    </location>
</feature>
<dbReference type="PANTHER" id="PTHR11878">
    <property type="entry name" value="SODIUM/CALCIUM EXCHANGER"/>
    <property type="match status" value="1"/>
</dbReference>
<dbReference type="Gene3D" id="2.60.40.2030">
    <property type="match status" value="2"/>
</dbReference>
<dbReference type="KEGG" id="luo:HHL09_20925"/>
<keyword evidence="3" id="KW-0106">Calcium</keyword>
<dbReference type="GO" id="GO:0030001">
    <property type="term" value="P:metal ion transport"/>
    <property type="evidence" value="ECO:0007669"/>
    <property type="project" value="TreeGrafter"/>
</dbReference>